<accession>A0A418JIN3</accession>
<dbReference type="Gene3D" id="1.10.10.10">
    <property type="entry name" value="Winged helix-like DNA-binding domain superfamily/Winged helix DNA-binding domain"/>
    <property type="match status" value="1"/>
</dbReference>
<protein>
    <submittedName>
        <fullName evidence="3">MarR family transcriptional regulator</fullName>
    </submittedName>
</protein>
<comment type="caution">
    <text evidence="3">The sequence shown here is derived from an EMBL/GenBank/DDBJ whole genome shotgun (WGS) entry which is preliminary data.</text>
</comment>
<dbReference type="SMART" id="SM00347">
    <property type="entry name" value="HTH_MARR"/>
    <property type="match status" value="1"/>
</dbReference>
<dbReference type="InterPro" id="IPR039422">
    <property type="entry name" value="MarR/SlyA-like"/>
</dbReference>
<dbReference type="InterPro" id="IPR000835">
    <property type="entry name" value="HTH_MarR-typ"/>
</dbReference>
<dbReference type="GO" id="GO:0003700">
    <property type="term" value="F:DNA-binding transcription factor activity"/>
    <property type="evidence" value="ECO:0007669"/>
    <property type="project" value="InterPro"/>
</dbReference>
<evidence type="ECO:0000256" key="1">
    <source>
        <dbReference type="ARBA" id="ARBA00023125"/>
    </source>
</evidence>
<organism evidence="3 4">
    <name type="scientific">Staphylococcus hyicus</name>
    <dbReference type="NCBI Taxonomy" id="1284"/>
    <lineage>
        <taxon>Bacteria</taxon>
        <taxon>Bacillati</taxon>
        <taxon>Bacillota</taxon>
        <taxon>Bacilli</taxon>
        <taxon>Bacillales</taxon>
        <taxon>Staphylococcaceae</taxon>
        <taxon>Staphylococcus</taxon>
    </lineage>
</organism>
<reference evidence="3 4" key="1">
    <citation type="journal article" date="2016" name="Front. Microbiol.">
        <title>Comprehensive Phylogenetic Analysis of Bovine Non-aureus Staphylococci Species Based on Whole-Genome Sequencing.</title>
        <authorList>
            <person name="Naushad S."/>
            <person name="Barkema H.W."/>
            <person name="Luby C."/>
            <person name="Condas L.A."/>
            <person name="Nobrega D.B."/>
            <person name="Carson D.A."/>
            <person name="De Buck J."/>
        </authorList>
    </citation>
    <scope>NUCLEOTIDE SEQUENCE [LARGE SCALE GENOMIC DNA]</scope>
    <source>
        <strain evidence="3 4">SNUC 5959</strain>
    </source>
</reference>
<dbReference type="AlphaFoldDB" id="A0A418JIN3"/>
<name>A0A418JIN3_STAHY</name>
<dbReference type="RefSeq" id="WP_119635474.1">
    <property type="nucleotide sequence ID" value="NZ_QXVO01000018.1"/>
</dbReference>
<dbReference type="SUPFAM" id="SSF46785">
    <property type="entry name" value="Winged helix' DNA-binding domain"/>
    <property type="match status" value="1"/>
</dbReference>
<dbReference type="Proteomes" id="UP000285625">
    <property type="component" value="Unassembled WGS sequence"/>
</dbReference>
<gene>
    <name evidence="3" type="ORF">BUZ57_07035</name>
</gene>
<dbReference type="InterPro" id="IPR036388">
    <property type="entry name" value="WH-like_DNA-bd_sf"/>
</dbReference>
<evidence type="ECO:0000313" key="3">
    <source>
        <dbReference type="EMBL" id="RIO45621.1"/>
    </source>
</evidence>
<dbReference type="GO" id="GO:0006950">
    <property type="term" value="P:response to stress"/>
    <property type="evidence" value="ECO:0007669"/>
    <property type="project" value="TreeGrafter"/>
</dbReference>
<evidence type="ECO:0000259" key="2">
    <source>
        <dbReference type="SMART" id="SM00347"/>
    </source>
</evidence>
<dbReference type="Pfam" id="PF01047">
    <property type="entry name" value="MarR"/>
    <property type="match status" value="1"/>
</dbReference>
<feature type="domain" description="HTH marR-type" evidence="2">
    <location>
        <begin position="31"/>
        <end position="130"/>
    </location>
</feature>
<proteinExistence type="predicted"/>
<evidence type="ECO:0000313" key="4">
    <source>
        <dbReference type="Proteomes" id="UP000285625"/>
    </source>
</evidence>
<dbReference type="PANTHER" id="PTHR33164">
    <property type="entry name" value="TRANSCRIPTIONAL REGULATOR, MARR FAMILY"/>
    <property type="match status" value="1"/>
</dbReference>
<dbReference type="GO" id="GO:0003677">
    <property type="term" value="F:DNA binding"/>
    <property type="evidence" value="ECO:0007669"/>
    <property type="project" value="UniProtKB-KW"/>
</dbReference>
<dbReference type="InterPro" id="IPR036390">
    <property type="entry name" value="WH_DNA-bd_sf"/>
</dbReference>
<dbReference type="EMBL" id="QXVO01000018">
    <property type="protein sequence ID" value="RIO45621.1"/>
    <property type="molecule type" value="Genomic_DNA"/>
</dbReference>
<sequence length="156" mass="18399">MSQDQNIAKAIELFPIVVMNINKEIDDLIQDFNLDKKISRQHVECMRIIKNFDSLTIQQLAQHQKIYKTAASKRIKKLEKLGFVKQINSDNQRVKLVKLTIEGEKTLKYSSERSAELLKERFKNYLSSEDIKNFVDQLIYIEQILKDKNRKSNKQI</sequence>
<keyword evidence="1" id="KW-0238">DNA-binding</keyword>
<dbReference type="PANTHER" id="PTHR33164:SF89">
    <property type="entry name" value="MARR FAMILY REGULATORY PROTEIN"/>
    <property type="match status" value="1"/>
</dbReference>